<dbReference type="PANTHER" id="PTHR23150:SF19">
    <property type="entry name" value="FORMYLGLYCINE-GENERATING ENZYME"/>
    <property type="match status" value="1"/>
</dbReference>
<dbReference type="InterPro" id="IPR005532">
    <property type="entry name" value="SUMF_dom"/>
</dbReference>
<feature type="signal peptide" evidence="1">
    <location>
        <begin position="1"/>
        <end position="24"/>
    </location>
</feature>
<dbReference type="InterPro" id="IPR016187">
    <property type="entry name" value="CTDL_fold"/>
</dbReference>
<dbReference type="EMBL" id="CP097635">
    <property type="protein sequence ID" value="URI06758.1"/>
    <property type="molecule type" value="Genomic_DNA"/>
</dbReference>
<dbReference type="RefSeq" id="WP_250195021.1">
    <property type="nucleotide sequence ID" value="NZ_CP097635.1"/>
</dbReference>
<dbReference type="SUPFAM" id="SSF56436">
    <property type="entry name" value="C-type lectin-like"/>
    <property type="match status" value="1"/>
</dbReference>
<reference evidence="3" key="1">
    <citation type="submission" date="2022-05" db="EMBL/GenBank/DDBJ databases">
        <title>An RpoN-dependent PEP-CTERM gene is involved in floc formation of an Aquincola tertiaricarbonis strain.</title>
        <authorList>
            <person name="Qiu D."/>
            <person name="Xia M."/>
        </authorList>
    </citation>
    <scope>NUCLEOTIDE SEQUENCE</scope>
    <source>
        <strain evidence="3">RN12</strain>
    </source>
</reference>
<accession>A0ABY4S0C2</accession>
<keyword evidence="1" id="KW-0732">Signal</keyword>
<dbReference type="InterPro" id="IPR051043">
    <property type="entry name" value="Sulfatase_Mod_Factor_Kinase"/>
</dbReference>
<feature type="domain" description="Sulfatase-modifying factor enzyme-like" evidence="2">
    <location>
        <begin position="23"/>
        <end position="230"/>
    </location>
</feature>
<dbReference type="PANTHER" id="PTHR23150">
    <property type="entry name" value="SULFATASE MODIFYING FACTOR 1, 2"/>
    <property type="match status" value="1"/>
</dbReference>
<name>A0ABY4S0C2_AQUTE</name>
<evidence type="ECO:0000259" key="2">
    <source>
        <dbReference type="Pfam" id="PF03781"/>
    </source>
</evidence>
<proteinExistence type="predicted"/>
<dbReference type="Gene3D" id="3.90.1580.10">
    <property type="entry name" value="paralog of FGE (formylglycine-generating enzyme)"/>
    <property type="match status" value="1"/>
</dbReference>
<dbReference type="Pfam" id="PF03781">
    <property type="entry name" value="FGE-sulfatase"/>
    <property type="match status" value="1"/>
</dbReference>
<dbReference type="Proteomes" id="UP001056201">
    <property type="component" value="Chromosome 1"/>
</dbReference>
<feature type="chain" id="PRO_5045739560" evidence="1">
    <location>
        <begin position="25"/>
        <end position="240"/>
    </location>
</feature>
<dbReference type="InterPro" id="IPR042095">
    <property type="entry name" value="SUMF_sf"/>
</dbReference>
<keyword evidence="4" id="KW-1185">Reference proteome</keyword>
<gene>
    <name evidence="3" type="ORF">MW290_12715</name>
</gene>
<protein>
    <submittedName>
        <fullName evidence="3">Formylglycine-generating enzyme family protein</fullName>
    </submittedName>
</protein>
<evidence type="ECO:0000256" key="1">
    <source>
        <dbReference type="SAM" id="SignalP"/>
    </source>
</evidence>
<sequence length="240" mass="26159">MQTVRHLLAAGVAVGWLASGPAAAQDRVKLDGFAIDRHEVSIARFAEFVQATGLVTAAERAGSGHEWGQGWERRPGWNFRRPFGQVPASPQWPAVHVSWFEARDYCAWAGGRLPTRDEWARAAYTEQRSSQGFVQGRTYPYPTGDSADGANTNGTDPWPTLAPAGATRPGVNGLYDMGANAWEWLADRQGDTALTAGGSWWYGPAQTQASAMQWKPAEFYVVYIGLRCVWDAADSPAASR</sequence>
<evidence type="ECO:0000313" key="4">
    <source>
        <dbReference type="Proteomes" id="UP001056201"/>
    </source>
</evidence>
<evidence type="ECO:0000313" key="3">
    <source>
        <dbReference type="EMBL" id="URI06758.1"/>
    </source>
</evidence>
<organism evidence="3 4">
    <name type="scientific">Aquincola tertiaricarbonis</name>
    <dbReference type="NCBI Taxonomy" id="391953"/>
    <lineage>
        <taxon>Bacteria</taxon>
        <taxon>Pseudomonadati</taxon>
        <taxon>Pseudomonadota</taxon>
        <taxon>Betaproteobacteria</taxon>
        <taxon>Burkholderiales</taxon>
        <taxon>Sphaerotilaceae</taxon>
        <taxon>Aquincola</taxon>
    </lineage>
</organism>